<feature type="region of interest" description="Disordered" evidence="1">
    <location>
        <begin position="143"/>
        <end position="177"/>
    </location>
</feature>
<gene>
    <name evidence="3" type="ORF">rosmuc_03486</name>
</gene>
<feature type="transmembrane region" description="Helical" evidence="2">
    <location>
        <begin position="196"/>
        <end position="219"/>
    </location>
</feature>
<evidence type="ECO:0000256" key="2">
    <source>
        <dbReference type="SAM" id="Phobius"/>
    </source>
</evidence>
<keyword evidence="2" id="KW-0472">Membrane</keyword>
<dbReference type="EMBL" id="AONH01000016">
    <property type="protein sequence ID" value="KGM87183.1"/>
    <property type="molecule type" value="Genomic_DNA"/>
</dbReference>
<dbReference type="RefSeq" id="WP_037269535.1">
    <property type="nucleotide sequence ID" value="NZ_KN293975.1"/>
</dbReference>
<keyword evidence="2" id="KW-1133">Transmembrane helix</keyword>
<protein>
    <submittedName>
        <fullName evidence="3">Uncharacterized protein</fullName>
    </submittedName>
</protein>
<accession>A0A0A0HM20</accession>
<evidence type="ECO:0000313" key="3">
    <source>
        <dbReference type="EMBL" id="KGM87183.1"/>
    </source>
</evidence>
<evidence type="ECO:0000313" key="4">
    <source>
        <dbReference type="Proteomes" id="UP000030021"/>
    </source>
</evidence>
<name>A0A0A0HM20_9RHOB</name>
<evidence type="ECO:0000256" key="1">
    <source>
        <dbReference type="SAM" id="MobiDB-lite"/>
    </source>
</evidence>
<dbReference type="Proteomes" id="UP000030021">
    <property type="component" value="Unassembled WGS sequence"/>
</dbReference>
<dbReference type="HOGENOM" id="CLU_1204067_0_0_5"/>
<organism evidence="3 4">
    <name type="scientific">Roseovarius mucosus DSM 17069</name>
    <dbReference type="NCBI Taxonomy" id="1288298"/>
    <lineage>
        <taxon>Bacteria</taxon>
        <taxon>Pseudomonadati</taxon>
        <taxon>Pseudomonadota</taxon>
        <taxon>Alphaproteobacteria</taxon>
        <taxon>Rhodobacterales</taxon>
        <taxon>Roseobacteraceae</taxon>
        <taxon>Roseovarius</taxon>
    </lineage>
</organism>
<dbReference type="AlphaFoldDB" id="A0A0A0HM20"/>
<comment type="caution">
    <text evidence="3">The sequence shown here is derived from an EMBL/GenBank/DDBJ whole genome shotgun (WGS) entry which is preliminary data.</text>
</comment>
<dbReference type="OrthoDB" id="7855251at2"/>
<dbReference type="eggNOG" id="ENOG5032ZPX">
    <property type="taxonomic scope" value="Bacteria"/>
</dbReference>
<sequence length="230" mass="25789">MSRQHYGQIAALEFFDPPEMDFPDIVEEFDIASQRLAPQLRRLTWDGEDIALIDRDAVRIALGWLPGQDRDQPSYLVLAVGPRNTKRTITLDPEAYEMLTRRLVERVRGYLPFDAVLHGAANRPIGSALLDMTFELLSGCANDATERRRQTPRARPSRPRREKDTGQSSEGPKYTIPEDAVDAQLAIPDASLPMRLTIITFGLTLFLHVPPLGAALLAYTTLREAQPLLT</sequence>
<keyword evidence="2" id="KW-0812">Transmembrane</keyword>
<reference evidence="3 4" key="1">
    <citation type="submission" date="2013-01" db="EMBL/GenBank/DDBJ databases">
        <authorList>
            <person name="Fiebig A."/>
            <person name="Goeker M."/>
            <person name="Klenk H.-P.P."/>
        </authorList>
    </citation>
    <scope>NUCLEOTIDE SEQUENCE [LARGE SCALE GENOMIC DNA]</scope>
    <source>
        <strain evidence="3 4">DSM 17069</strain>
    </source>
</reference>
<proteinExistence type="predicted"/>
<dbReference type="PATRIC" id="fig|1288298.3.peg.3496"/>